<dbReference type="Pfam" id="PF00232">
    <property type="entry name" value="Glyco_hydro_1"/>
    <property type="match status" value="1"/>
</dbReference>
<dbReference type="PANTHER" id="PTHR10353">
    <property type="entry name" value="GLYCOSYL HYDROLASE"/>
    <property type="match status" value="1"/>
</dbReference>
<organism evidence="2 3">
    <name type="scientific">Knufia peltigerae</name>
    <dbReference type="NCBI Taxonomy" id="1002370"/>
    <lineage>
        <taxon>Eukaryota</taxon>
        <taxon>Fungi</taxon>
        <taxon>Dikarya</taxon>
        <taxon>Ascomycota</taxon>
        <taxon>Pezizomycotina</taxon>
        <taxon>Eurotiomycetes</taxon>
        <taxon>Chaetothyriomycetidae</taxon>
        <taxon>Chaetothyriales</taxon>
        <taxon>Trichomeriaceae</taxon>
        <taxon>Knufia</taxon>
    </lineage>
</organism>
<gene>
    <name evidence="2" type="ORF">H2204_002066</name>
</gene>
<reference evidence="2" key="1">
    <citation type="submission" date="2022-10" db="EMBL/GenBank/DDBJ databases">
        <title>Culturing micro-colonial fungi from biological soil crusts in the Mojave desert and describing Neophaeococcomyces mojavensis, and introducing the new genera and species Taxawa tesnikishii.</title>
        <authorList>
            <person name="Kurbessoian T."/>
            <person name="Stajich J.E."/>
        </authorList>
    </citation>
    <scope>NUCLEOTIDE SEQUENCE</scope>
    <source>
        <strain evidence="2">TK_35</strain>
    </source>
</reference>
<evidence type="ECO:0008006" key="4">
    <source>
        <dbReference type="Google" id="ProtNLM"/>
    </source>
</evidence>
<dbReference type="InterPro" id="IPR001360">
    <property type="entry name" value="Glyco_hydro_1"/>
</dbReference>
<dbReference type="GO" id="GO:0005975">
    <property type="term" value="P:carbohydrate metabolic process"/>
    <property type="evidence" value="ECO:0007669"/>
    <property type="project" value="InterPro"/>
</dbReference>
<evidence type="ECO:0000256" key="1">
    <source>
        <dbReference type="RuleBase" id="RU003690"/>
    </source>
</evidence>
<keyword evidence="3" id="KW-1185">Reference proteome</keyword>
<dbReference type="EMBL" id="JAPDRN010000008">
    <property type="protein sequence ID" value="KAJ9643171.1"/>
    <property type="molecule type" value="Genomic_DNA"/>
</dbReference>
<sequence length="598" mass="66503">MLAASRVEAITLPKKFFKQIDKMAGQPLALLAFICIATGVSAAFTWPSYSFPSYATPVPKPPPTTYARPFVAVSSLVPNQTTTTWLSIATPTDSTAKYGNYAWSALWTGLNSSVTPPPFTTTPAATPIPSSELIKPPQLPFTIGHGHNHTFSQDFIFGFGSSAVQGEGASMNEGRGPSITEKLFNGSSIAYLGYYLYKQDIARMAAAGVQSYTFSISWTRILPFGVPGSPVNQEGIDHYDDLINTLLEYGISPMVTLTHYDTPLYYYTNTSFNGWDHPEFVEGFVNYAKIVLSHYADRVGHWVSINQPTTDAIAFNNWKSSYNVVMAHAHVVHWYREVLKGTGKWTMKLSLQKGFTLPLDPRNASHVEAAERELDFTIAQFANPLFLGEQVPESLFAALGDRAPTYTDEELGYVNGTCDLFSLNFYSAEYVTPPPGGFDACIKNSSSPISPKCVTGLTARNHWDVGVTSNVGRMMGVTELRPFFRYVWSRWQSPGGIIVPEFGWAPFESSAMSKAQQQSDIMGSVWYQSMLNEMLRATNEDGVPFVGALGWSFLDNWEFGSFRPQYGVVGWNSTTLQRYYRRTIFDFLDFVNLRRKVT</sequence>
<evidence type="ECO:0000313" key="2">
    <source>
        <dbReference type="EMBL" id="KAJ9643171.1"/>
    </source>
</evidence>
<proteinExistence type="inferred from homology"/>
<dbReference type="PANTHER" id="PTHR10353:SF53">
    <property type="entry name" value="BETA-1,4-GLUCOSIDASE (EUROFUNG)"/>
    <property type="match status" value="1"/>
</dbReference>
<dbReference type="SUPFAM" id="SSF51445">
    <property type="entry name" value="(Trans)glycosidases"/>
    <property type="match status" value="1"/>
</dbReference>
<dbReference type="Gene3D" id="3.20.20.80">
    <property type="entry name" value="Glycosidases"/>
    <property type="match status" value="1"/>
</dbReference>
<name>A0AA38YC16_9EURO</name>
<protein>
    <recommendedName>
        <fullName evidence="4">Beta-glucosidase</fullName>
    </recommendedName>
</protein>
<evidence type="ECO:0000313" key="3">
    <source>
        <dbReference type="Proteomes" id="UP001172681"/>
    </source>
</evidence>
<comment type="similarity">
    <text evidence="1">Belongs to the glycosyl hydrolase 1 family.</text>
</comment>
<dbReference type="Proteomes" id="UP001172681">
    <property type="component" value="Unassembled WGS sequence"/>
</dbReference>
<accession>A0AA38YC16</accession>
<dbReference type="AlphaFoldDB" id="A0AA38YC16"/>
<dbReference type="InterPro" id="IPR017853">
    <property type="entry name" value="GH"/>
</dbReference>
<comment type="caution">
    <text evidence="2">The sequence shown here is derived from an EMBL/GenBank/DDBJ whole genome shotgun (WGS) entry which is preliminary data.</text>
</comment>
<dbReference type="GO" id="GO:0008422">
    <property type="term" value="F:beta-glucosidase activity"/>
    <property type="evidence" value="ECO:0007669"/>
    <property type="project" value="TreeGrafter"/>
</dbReference>